<evidence type="ECO:0000256" key="7">
    <source>
        <dbReference type="ARBA" id="ARBA00023136"/>
    </source>
</evidence>
<reference evidence="11" key="1">
    <citation type="journal article" date="2023" name="Science">
        <title>Elucidation of the pathway for biosynthesis of saponin adjuvants from the soapbark tree.</title>
        <authorList>
            <person name="Reed J."/>
            <person name="Orme A."/>
            <person name="El-Demerdash A."/>
            <person name="Owen C."/>
            <person name="Martin L.B.B."/>
            <person name="Misra R.C."/>
            <person name="Kikuchi S."/>
            <person name="Rejzek M."/>
            <person name="Martin A.C."/>
            <person name="Harkess A."/>
            <person name="Leebens-Mack J."/>
            <person name="Louveau T."/>
            <person name="Stephenson M.J."/>
            <person name="Osbourn A."/>
        </authorList>
    </citation>
    <scope>NUCLEOTIDE SEQUENCE</scope>
    <source>
        <strain evidence="11">S10</strain>
    </source>
</reference>
<sequence length="261" mass="29824">MSSVLIERNKLFSNSNMDLPLPIYQDYYPYEGINGSILLSSWESEVDCCRWKGIWCNNRTGSVITLNLNTYYHLRGKIDPLCELQYLEYLDLNYYNFEGQRIPKCIGSLGHLTDLKLFSVGFVGSIPRELQNLSSLQTLDLSGNYLIAKDLQWLPHISSLRYLNLTGVDLSQAVDWLQSVNKIVPSLVELQLRSCSIPKVNILSHINSSTTLKVLDLSHNNLTSSTLSWVFNVSQNLIHLSLQYTRLQGPIPRSIRKYDFS</sequence>
<proteinExistence type="predicted"/>
<evidence type="ECO:0000256" key="4">
    <source>
        <dbReference type="ARBA" id="ARBA00022729"/>
    </source>
</evidence>
<dbReference type="PANTHER" id="PTHR48063:SF98">
    <property type="entry name" value="LRR RECEPTOR-LIKE SERINE_THREONINE-PROTEIN KINASE FLS2"/>
    <property type="match status" value="1"/>
</dbReference>
<evidence type="ECO:0000256" key="2">
    <source>
        <dbReference type="ARBA" id="ARBA00022614"/>
    </source>
</evidence>
<dbReference type="InterPro" id="IPR013210">
    <property type="entry name" value="LRR_N_plant-typ"/>
</dbReference>
<keyword evidence="9" id="KW-0325">Glycoprotein</keyword>
<keyword evidence="4" id="KW-0732">Signal</keyword>
<dbReference type="InterPro" id="IPR032675">
    <property type="entry name" value="LRR_dom_sf"/>
</dbReference>
<evidence type="ECO:0000256" key="1">
    <source>
        <dbReference type="ARBA" id="ARBA00004479"/>
    </source>
</evidence>
<dbReference type="Pfam" id="PF08263">
    <property type="entry name" value="LRRNT_2"/>
    <property type="match status" value="1"/>
</dbReference>
<dbReference type="EMBL" id="JARAOO010000012">
    <property type="protein sequence ID" value="KAJ7949688.1"/>
    <property type="molecule type" value="Genomic_DNA"/>
</dbReference>
<dbReference type="Proteomes" id="UP001163823">
    <property type="component" value="Chromosome 12"/>
</dbReference>
<gene>
    <name evidence="11" type="ORF">O6P43_029996</name>
</gene>
<keyword evidence="2" id="KW-0433">Leucine-rich repeat</keyword>
<dbReference type="PANTHER" id="PTHR48063">
    <property type="entry name" value="LRR RECEPTOR-LIKE KINASE"/>
    <property type="match status" value="1"/>
</dbReference>
<evidence type="ECO:0000256" key="5">
    <source>
        <dbReference type="ARBA" id="ARBA00022737"/>
    </source>
</evidence>
<name>A0AAD7L1V9_QUISA</name>
<feature type="domain" description="Leucine-rich repeat-containing N-terminal plant-type" evidence="10">
    <location>
        <begin position="37"/>
        <end position="57"/>
    </location>
</feature>
<dbReference type="KEGG" id="qsa:O6P43_029996"/>
<keyword evidence="3" id="KW-0812">Transmembrane</keyword>
<evidence type="ECO:0000313" key="11">
    <source>
        <dbReference type="EMBL" id="KAJ7949688.1"/>
    </source>
</evidence>
<organism evidence="11 12">
    <name type="scientific">Quillaja saponaria</name>
    <name type="common">Soap bark tree</name>
    <dbReference type="NCBI Taxonomy" id="32244"/>
    <lineage>
        <taxon>Eukaryota</taxon>
        <taxon>Viridiplantae</taxon>
        <taxon>Streptophyta</taxon>
        <taxon>Embryophyta</taxon>
        <taxon>Tracheophyta</taxon>
        <taxon>Spermatophyta</taxon>
        <taxon>Magnoliopsida</taxon>
        <taxon>eudicotyledons</taxon>
        <taxon>Gunneridae</taxon>
        <taxon>Pentapetalae</taxon>
        <taxon>rosids</taxon>
        <taxon>fabids</taxon>
        <taxon>Fabales</taxon>
        <taxon>Quillajaceae</taxon>
        <taxon>Quillaja</taxon>
    </lineage>
</organism>
<accession>A0AAD7L1V9</accession>
<evidence type="ECO:0000256" key="9">
    <source>
        <dbReference type="ARBA" id="ARBA00023180"/>
    </source>
</evidence>
<evidence type="ECO:0000256" key="3">
    <source>
        <dbReference type="ARBA" id="ARBA00022692"/>
    </source>
</evidence>
<comment type="caution">
    <text evidence="11">The sequence shown here is derived from an EMBL/GenBank/DDBJ whole genome shotgun (WGS) entry which is preliminary data.</text>
</comment>
<keyword evidence="6" id="KW-1133">Transmembrane helix</keyword>
<dbReference type="AlphaFoldDB" id="A0AAD7L1V9"/>
<evidence type="ECO:0000259" key="10">
    <source>
        <dbReference type="Pfam" id="PF08263"/>
    </source>
</evidence>
<dbReference type="Gene3D" id="3.80.10.10">
    <property type="entry name" value="Ribonuclease Inhibitor"/>
    <property type="match status" value="2"/>
</dbReference>
<evidence type="ECO:0000256" key="6">
    <source>
        <dbReference type="ARBA" id="ARBA00022989"/>
    </source>
</evidence>
<comment type="subcellular location">
    <subcellularLocation>
        <location evidence="1">Membrane</location>
        <topology evidence="1">Single-pass type I membrane protein</topology>
    </subcellularLocation>
</comment>
<dbReference type="SUPFAM" id="SSF52058">
    <property type="entry name" value="L domain-like"/>
    <property type="match status" value="1"/>
</dbReference>
<keyword evidence="5" id="KW-0677">Repeat</keyword>
<dbReference type="Pfam" id="PF00560">
    <property type="entry name" value="LRR_1"/>
    <property type="match status" value="2"/>
</dbReference>
<protein>
    <submittedName>
        <fullName evidence="11">LRR receptor-like kinase family protein</fullName>
    </submittedName>
</protein>
<keyword evidence="12" id="KW-1185">Reference proteome</keyword>
<dbReference type="GO" id="GO:0016020">
    <property type="term" value="C:membrane"/>
    <property type="evidence" value="ECO:0007669"/>
    <property type="project" value="UniProtKB-SubCell"/>
</dbReference>
<keyword evidence="7" id="KW-0472">Membrane</keyword>
<evidence type="ECO:0000256" key="8">
    <source>
        <dbReference type="ARBA" id="ARBA00023170"/>
    </source>
</evidence>
<keyword evidence="11" id="KW-0418">Kinase</keyword>
<dbReference type="GO" id="GO:0016301">
    <property type="term" value="F:kinase activity"/>
    <property type="evidence" value="ECO:0007669"/>
    <property type="project" value="UniProtKB-KW"/>
</dbReference>
<keyword evidence="8 11" id="KW-0675">Receptor</keyword>
<dbReference type="InterPro" id="IPR046956">
    <property type="entry name" value="RLP23-like"/>
</dbReference>
<evidence type="ECO:0000313" key="12">
    <source>
        <dbReference type="Proteomes" id="UP001163823"/>
    </source>
</evidence>
<dbReference type="InterPro" id="IPR001611">
    <property type="entry name" value="Leu-rich_rpt"/>
</dbReference>
<keyword evidence="11" id="KW-0808">Transferase</keyword>